<organism evidence="3 4">
    <name type="scientific">Owenia fusiformis</name>
    <name type="common">Polychaete worm</name>
    <dbReference type="NCBI Taxonomy" id="6347"/>
    <lineage>
        <taxon>Eukaryota</taxon>
        <taxon>Metazoa</taxon>
        <taxon>Spiralia</taxon>
        <taxon>Lophotrochozoa</taxon>
        <taxon>Annelida</taxon>
        <taxon>Polychaeta</taxon>
        <taxon>Sedentaria</taxon>
        <taxon>Canalipalpata</taxon>
        <taxon>Sabellida</taxon>
        <taxon>Oweniida</taxon>
        <taxon>Oweniidae</taxon>
        <taxon>Owenia</taxon>
    </lineage>
</organism>
<dbReference type="GO" id="GO:0016757">
    <property type="term" value="F:glycosyltransferase activity"/>
    <property type="evidence" value="ECO:0007669"/>
    <property type="project" value="TreeGrafter"/>
</dbReference>
<sequence length="254" mass="29473">MSLTYSWLCNTVNMSVHDNVLIIATDEEALMKLQQDWPKVASVMYPVNEDQKSNLNYNAANYVRYMLNRTNLLLALLAFNVPLFLFEVDAVWFASPFPLIHSISQYDLVGAKIATKEKMAGGFLYMKPIKDTIDVFMRVTNALQKYLDKYRSYRRNEKLPQAVNDQTLLNENLKYENGSARLNYTILDLNIVADGQWYNETGNRSIPLVLNNNWVIGKEAKISRAKKFHHWFIDDDNNCDWKEVQNIMNLGKDL</sequence>
<dbReference type="EMBL" id="CAIIXF020000012">
    <property type="protein sequence ID" value="CAH1802316.1"/>
    <property type="molecule type" value="Genomic_DNA"/>
</dbReference>
<dbReference type="Proteomes" id="UP000749559">
    <property type="component" value="Unassembled WGS sequence"/>
</dbReference>
<protein>
    <recommendedName>
        <fullName evidence="2">Nucleotide-diphospho-sugar transferase domain-containing protein</fullName>
    </recommendedName>
</protein>
<keyword evidence="1" id="KW-0472">Membrane</keyword>
<dbReference type="InterPro" id="IPR005069">
    <property type="entry name" value="Nucl-diP-sugar_transferase"/>
</dbReference>
<reference evidence="3" key="1">
    <citation type="submission" date="2022-03" db="EMBL/GenBank/DDBJ databases">
        <authorList>
            <person name="Martin C."/>
        </authorList>
    </citation>
    <scope>NUCLEOTIDE SEQUENCE</scope>
</reference>
<dbReference type="AlphaFoldDB" id="A0A8S4Q8I0"/>
<gene>
    <name evidence="3" type="ORF">OFUS_LOCUS26007</name>
</gene>
<evidence type="ECO:0000256" key="1">
    <source>
        <dbReference type="SAM" id="Phobius"/>
    </source>
</evidence>
<feature type="transmembrane region" description="Helical" evidence="1">
    <location>
        <begin position="72"/>
        <end position="94"/>
    </location>
</feature>
<keyword evidence="1" id="KW-0812">Transmembrane</keyword>
<dbReference type="Pfam" id="PF03407">
    <property type="entry name" value="Nucleotid_trans"/>
    <property type="match status" value="1"/>
</dbReference>
<dbReference type="PANTHER" id="PTHR47032:SF1">
    <property type="entry name" value="UDP-D-XYLOSE:L-FUCOSE ALPHA-1,3-D-XYLOSYLTRANSFERASE-RELATED"/>
    <property type="match status" value="1"/>
</dbReference>
<accession>A0A8S4Q8I0</accession>
<keyword evidence="1" id="KW-1133">Transmembrane helix</keyword>
<dbReference type="OrthoDB" id="1712432at2759"/>
<name>A0A8S4Q8I0_OWEFU</name>
<dbReference type="InterPro" id="IPR052636">
    <property type="entry name" value="UDP-D-xylose:L-fucose_XylT"/>
</dbReference>
<comment type="caution">
    <text evidence="3">The sequence shown here is derived from an EMBL/GenBank/DDBJ whole genome shotgun (WGS) entry which is preliminary data.</text>
</comment>
<dbReference type="PANTHER" id="PTHR47032">
    <property type="entry name" value="UDP-D-XYLOSE:L-FUCOSE ALPHA-1,3-D-XYLOSYLTRANSFERASE-RELATED"/>
    <property type="match status" value="1"/>
</dbReference>
<proteinExistence type="predicted"/>
<evidence type="ECO:0000313" key="4">
    <source>
        <dbReference type="Proteomes" id="UP000749559"/>
    </source>
</evidence>
<dbReference type="GO" id="GO:0005794">
    <property type="term" value="C:Golgi apparatus"/>
    <property type="evidence" value="ECO:0007669"/>
    <property type="project" value="TreeGrafter"/>
</dbReference>
<keyword evidence="4" id="KW-1185">Reference proteome</keyword>
<evidence type="ECO:0000313" key="3">
    <source>
        <dbReference type="EMBL" id="CAH1802316.1"/>
    </source>
</evidence>
<evidence type="ECO:0000259" key="2">
    <source>
        <dbReference type="Pfam" id="PF03407"/>
    </source>
</evidence>
<feature type="domain" description="Nucleotide-diphospho-sugar transferase" evidence="2">
    <location>
        <begin position="16"/>
        <end position="224"/>
    </location>
</feature>